<feature type="domain" description="Cupin type-2" evidence="1">
    <location>
        <begin position="60"/>
        <end position="106"/>
    </location>
</feature>
<dbReference type="AlphaFoldDB" id="A0A926NJF3"/>
<organism evidence="2 3">
    <name type="scientific">Metabacillus arenae</name>
    <dbReference type="NCBI Taxonomy" id="2771434"/>
    <lineage>
        <taxon>Bacteria</taxon>
        <taxon>Bacillati</taxon>
        <taxon>Bacillota</taxon>
        <taxon>Bacilli</taxon>
        <taxon>Bacillales</taxon>
        <taxon>Bacillaceae</taxon>
        <taxon>Metabacillus</taxon>
    </lineage>
</organism>
<dbReference type="CDD" id="cd02219">
    <property type="entry name" value="cupin_YjlB-like"/>
    <property type="match status" value="1"/>
</dbReference>
<evidence type="ECO:0000259" key="1">
    <source>
        <dbReference type="Pfam" id="PF07883"/>
    </source>
</evidence>
<evidence type="ECO:0000313" key="3">
    <source>
        <dbReference type="Proteomes" id="UP000626844"/>
    </source>
</evidence>
<dbReference type="InterPro" id="IPR013096">
    <property type="entry name" value="Cupin_2"/>
</dbReference>
<keyword evidence="3" id="KW-1185">Reference proteome</keyword>
<dbReference type="Proteomes" id="UP000626844">
    <property type="component" value="Unassembled WGS sequence"/>
</dbReference>
<dbReference type="InterPro" id="IPR014710">
    <property type="entry name" value="RmlC-like_jellyroll"/>
</dbReference>
<comment type="caution">
    <text evidence="2">The sequence shown here is derived from an EMBL/GenBank/DDBJ whole genome shotgun (WGS) entry which is preliminary data.</text>
</comment>
<dbReference type="InterPro" id="IPR011051">
    <property type="entry name" value="RmlC_Cupin_sf"/>
</dbReference>
<dbReference type="Gene3D" id="2.60.120.10">
    <property type="entry name" value="Jelly Rolls"/>
    <property type="match status" value="1"/>
</dbReference>
<dbReference type="InterPro" id="IPR014500">
    <property type="entry name" value="UCP019307_cupin"/>
</dbReference>
<proteinExistence type="predicted"/>
<name>A0A926NJF3_9BACI</name>
<evidence type="ECO:0000313" key="2">
    <source>
        <dbReference type="EMBL" id="MBD1381098.1"/>
    </source>
</evidence>
<protein>
    <submittedName>
        <fullName evidence="2">Cupin domain-containing protein</fullName>
    </submittedName>
</protein>
<dbReference type="RefSeq" id="WP_191158692.1">
    <property type="nucleotide sequence ID" value="NZ_JACXAI010000015.1"/>
</dbReference>
<dbReference type="Pfam" id="PF07883">
    <property type="entry name" value="Cupin_2"/>
    <property type="match status" value="1"/>
</dbReference>
<dbReference type="InterPro" id="IPR047121">
    <property type="entry name" value="YjiB-like"/>
</dbReference>
<dbReference type="PANTHER" id="PTHR36448">
    <property type="entry name" value="BLR7373 PROTEIN"/>
    <property type="match status" value="1"/>
</dbReference>
<dbReference type="PIRSF" id="PIRSF019307">
    <property type="entry name" value="UCP019307"/>
    <property type="match status" value="1"/>
</dbReference>
<gene>
    <name evidence="2" type="ORF">IC621_12735</name>
</gene>
<sequence>MTVNEIVTYTFQDDGIIPNNSKLSVLLYPGVFKDQPNDIEEIFNKNNWLNSWTNGVFNYHHYHSNAHEVLGVMKGSATIQLGGEQGKEVIVAEGDVLVLPAGTGHKKIKSSPDFRVVGAYPNGMSHNMKTGEQSERPVVFEEISQVPLPERDPVYGAEGPLLDNWSS</sequence>
<dbReference type="PANTHER" id="PTHR36448:SF2">
    <property type="entry name" value="CUPIN TYPE-1 DOMAIN-CONTAINING PROTEIN"/>
    <property type="match status" value="1"/>
</dbReference>
<accession>A0A926NJF3</accession>
<dbReference type="SUPFAM" id="SSF51182">
    <property type="entry name" value="RmlC-like cupins"/>
    <property type="match status" value="1"/>
</dbReference>
<reference evidence="2" key="1">
    <citation type="submission" date="2020-09" db="EMBL/GenBank/DDBJ databases">
        <title>A novel bacterium of genus Bacillus, isolated from South China Sea.</title>
        <authorList>
            <person name="Huang H."/>
            <person name="Mo K."/>
            <person name="Hu Y."/>
        </authorList>
    </citation>
    <scope>NUCLEOTIDE SEQUENCE</scope>
    <source>
        <strain evidence="2">IB182487</strain>
    </source>
</reference>
<dbReference type="EMBL" id="JACXAI010000015">
    <property type="protein sequence ID" value="MBD1381098.1"/>
    <property type="molecule type" value="Genomic_DNA"/>
</dbReference>